<dbReference type="EMBL" id="CP098242">
    <property type="protein sequence ID" value="WAW10281.1"/>
    <property type="molecule type" value="Genomic_DNA"/>
</dbReference>
<dbReference type="KEGG" id="ovb:NB640_01025"/>
<evidence type="ECO:0000313" key="2">
    <source>
        <dbReference type="EMBL" id="WAW10281.1"/>
    </source>
</evidence>
<dbReference type="Proteomes" id="UP001156215">
    <property type="component" value="Chromosome"/>
</dbReference>
<feature type="signal peptide" evidence="1">
    <location>
        <begin position="1"/>
        <end position="25"/>
    </location>
</feature>
<sequence length="244" mass="27466">MKAFFRPFLLPALFFSVLPAFFLHAACAADGNNAVSGQAMQTTASPENLRMIDRIESGNIEVNRWYWIGDWAAPTNTTMANPAKPWLTAEKAIPVSVASHFARPEGGVWPFHGYLLESLALPDGKKEIVFKKKILLRHLVDRENITDEKTLSAMRLLDREPGVSVYRKKGGEMTEFSLDKAPFAKSYFRALISTGENGSRAYRVNRVVTMPIQYIAYDYYPSGAVKEITHVMRAQTGTELFFYT</sequence>
<name>A0A9E9LW25_9BURK</name>
<proteinExistence type="predicted"/>
<keyword evidence="1" id="KW-0732">Signal</keyword>
<feature type="chain" id="PRO_5039305912" evidence="1">
    <location>
        <begin position="26"/>
        <end position="244"/>
    </location>
</feature>
<evidence type="ECO:0000256" key="1">
    <source>
        <dbReference type="SAM" id="SignalP"/>
    </source>
</evidence>
<accession>A0A9E9LW25</accession>
<organism evidence="2 3">
    <name type="scientific">Oxalobacter vibrioformis</name>
    <dbReference type="NCBI Taxonomy" id="933080"/>
    <lineage>
        <taxon>Bacteria</taxon>
        <taxon>Pseudomonadati</taxon>
        <taxon>Pseudomonadota</taxon>
        <taxon>Betaproteobacteria</taxon>
        <taxon>Burkholderiales</taxon>
        <taxon>Oxalobacteraceae</taxon>
        <taxon>Oxalobacter</taxon>
    </lineage>
</organism>
<gene>
    <name evidence="2" type="ORF">NB640_01025</name>
</gene>
<reference evidence="2" key="1">
    <citation type="journal article" date="2022" name="Front. Microbiol.">
        <title>New perspectives on an old grouping: The genomic and phenotypic variability of Oxalobacter formigenes and the implications for calcium oxalate stone prevention.</title>
        <authorList>
            <person name="Chmiel J.A."/>
            <person name="Carr C."/>
            <person name="Stuivenberg G.A."/>
            <person name="Venema R."/>
            <person name="Chanyi R.M."/>
            <person name="Al K.F."/>
            <person name="Giguere D."/>
            <person name="Say H."/>
            <person name="Akouris P.P."/>
            <person name="Dominguez Romero S.A."/>
            <person name="Kwong A."/>
            <person name="Tai V."/>
            <person name="Koval S.F."/>
            <person name="Razvi H."/>
            <person name="Bjazevic J."/>
            <person name="Burton J.P."/>
        </authorList>
    </citation>
    <scope>NUCLEOTIDE SEQUENCE</scope>
    <source>
        <strain evidence="2">WoOx3</strain>
    </source>
</reference>
<keyword evidence="3" id="KW-1185">Reference proteome</keyword>
<dbReference type="RefSeq" id="WP_269309289.1">
    <property type="nucleotide sequence ID" value="NZ_CP098242.1"/>
</dbReference>
<protein>
    <submittedName>
        <fullName evidence="2">Uncharacterized protein</fullName>
    </submittedName>
</protein>
<dbReference type="AlphaFoldDB" id="A0A9E9LW25"/>
<evidence type="ECO:0000313" key="3">
    <source>
        <dbReference type="Proteomes" id="UP001156215"/>
    </source>
</evidence>